<dbReference type="InterPro" id="IPR036728">
    <property type="entry name" value="PBP_GOBP_sf"/>
</dbReference>
<feature type="transmembrane region" description="Helical" evidence="1">
    <location>
        <begin position="429"/>
        <end position="448"/>
    </location>
</feature>
<name>A0A9D4V823_ADICA</name>
<evidence type="ECO:0000256" key="1">
    <source>
        <dbReference type="SAM" id="Phobius"/>
    </source>
</evidence>
<evidence type="ECO:0008006" key="4">
    <source>
        <dbReference type="Google" id="ProtNLM"/>
    </source>
</evidence>
<dbReference type="InterPro" id="IPR040346">
    <property type="entry name" value="GEX1/Brambleberry"/>
</dbReference>
<sequence>MFELESKGGTTVEEGLSKTSLMKQAHSKALSSPDATCWQKAYRKLLSGCSAILQDEEKKCRLAFEFTDCFLRMTGWRPPPPCPDLSLVRFCTEKFDEHTHEVYLAFFVETAAMCHHLQSDVFRKEARDVVNDLKQTGHQVLDKVKEVKGLSQDIISDALQQSEKLKEKLTGVETLSQSLLTHEQHFETQLTSMLDSVKAVYDISDNIKTQQKELQELHHDMHQAISTDMQELQKAALSTNQQLHDTSEGYKQLAHQQVQLADTLVDNVQRLKDSALQSLSELKDSQTFAMEDTRASFQDLTEGAQKAQESFHTLRTKMDDTNDILLKSSHAILQAQEAFVAKQGSILSTLDRIFSLYDSTLYESRALKMLIFYGMSIVFVHVLTSAKQTNNARAQLYSGLFTSIAVELYIMKAYGSLLQNQQWIQTRSYWIRGTFGISTVILILYYMVTYRDLSSQNHELLLRLHRKLSDLANQPHKDPYYLNNGCNAAEPHEENGYSGPFSLQFTAKAKSLSQGIAHKILHRVHKFVRRRRGRRKSSKNDALKEWMEGRGLDTSTLQLSDDSSFDDDDDPNYQISEPYMDRAAYNNYNLRSSCSQSAMCRFQTKRFK</sequence>
<keyword evidence="1" id="KW-0472">Membrane</keyword>
<keyword evidence="1" id="KW-0812">Transmembrane</keyword>
<feature type="transmembrane region" description="Helical" evidence="1">
    <location>
        <begin position="366"/>
        <end position="384"/>
    </location>
</feature>
<dbReference type="SUPFAM" id="SSF47565">
    <property type="entry name" value="Insect pheromone/odorant-binding proteins"/>
    <property type="match status" value="1"/>
</dbReference>
<dbReference type="AlphaFoldDB" id="A0A9D4V823"/>
<dbReference type="EMBL" id="JABFUD020000004">
    <property type="protein sequence ID" value="KAI5081524.1"/>
    <property type="molecule type" value="Genomic_DNA"/>
</dbReference>
<keyword evidence="1" id="KW-1133">Transmembrane helix</keyword>
<reference evidence="2" key="1">
    <citation type="submission" date="2021-01" db="EMBL/GenBank/DDBJ databases">
        <title>Adiantum capillus-veneris genome.</title>
        <authorList>
            <person name="Fang Y."/>
            <person name="Liao Q."/>
        </authorList>
    </citation>
    <scope>NUCLEOTIDE SEQUENCE</scope>
    <source>
        <strain evidence="2">H3</strain>
        <tissue evidence="2">Leaf</tissue>
    </source>
</reference>
<dbReference type="Proteomes" id="UP000886520">
    <property type="component" value="Chromosome 4"/>
</dbReference>
<keyword evidence="3" id="KW-1185">Reference proteome</keyword>
<organism evidence="2 3">
    <name type="scientific">Adiantum capillus-veneris</name>
    <name type="common">Maidenhair fern</name>
    <dbReference type="NCBI Taxonomy" id="13818"/>
    <lineage>
        <taxon>Eukaryota</taxon>
        <taxon>Viridiplantae</taxon>
        <taxon>Streptophyta</taxon>
        <taxon>Embryophyta</taxon>
        <taxon>Tracheophyta</taxon>
        <taxon>Polypodiopsida</taxon>
        <taxon>Polypodiidae</taxon>
        <taxon>Polypodiales</taxon>
        <taxon>Pteridineae</taxon>
        <taxon>Pteridaceae</taxon>
        <taxon>Vittarioideae</taxon>
        <taxon>Adiantum</taxon>
    </lineage>
</organism>
<dbReference type="PANTHER" id="PTHR33538:SF2">
    <property type="entry name" value="PROTEIN GAMETE EXPRESSED 1"/>
    <property type="match status" value="1"/>
</dbReference>
<evidence type="ECO:0000313" key="2">
    <source>
        <dbReference type="EMBL" id="KAI5081524.1"/>
    </source>
</evidence>
<gene>
    <name evidence="2" type="ORF">GOP47_0004707</name>
</gene>
<comment type="caution">
    <text evidence="2">The sequence shown here is derived from an EMBL/GenBank/DDBJ whole genome shotgun (WGS) entry which is preliminary data.</text>
</comment>
<feature type="transmembrane region" description="Helical" evidence="1">
    <location>
        <begin position="396"/>
        <end position="417"/>
    </location>
</feature>
<evidence type="ECO:0000313" key="3">
    <source>
        <dbReference type="Proteomes" id="UP000886520"/>
    </source>
</evidence>
<dbReference type="GO" id="GO:0005549">
    <property type="term" value="F:odorant binding"/>
    <property type="evidence" value="ECO:0007669"/>
    <property type="project" value="InterPro"/>
</dbReference>
<protein>
    <recommendedName>
        <fullName evidence="4">Protein GAMETE EXPRESSED 1</fullName>
    </recommendedName>
</protein>
<dbReference type="PANTHER" id="PTHR33538">
    <property type="entry name" value="PROTEIN GAMETE EXPRESSED 1"/>
    <property type="match status" value="1"/>
</dbReference>
<accession>A0A9D4V823</accession>
<dbReference type="OrthoDB" id="377549at2759"/>
<proteinExistence type="predicted"/>